<keyword evidence="2 6" id="KW-0689">Ribosomal protein</keyword>
<comment type="similarity">
    <text evidence="1">Belongs to the bacterial ribosomal protein bL34 family.</text>
</comment>
<dbReference type="OrthoDB" id="431691at2759"/>
<name>A0A1R1XV61_9FUNG</name>
<evidence type="ECO:0000256" key="2">
    <source>
        <dbReference type="ARBA" id="ARBA00022980"/>
    </source>
</evidence>
<evidence type="ECO:0000313" key="6">
    <source>
        <dbReference type="EMBL" id="OMJ18531.1"/>
    </source>
</evidence>
<dbReference type="NCBIfam" id="TIGR01030">
    <property type="entry name" value="rpmH_bact"/>
    <property type="match status" value="1"/>
</dbReference>
<reference evidence="6" key="1">
    <citation type="submission" date="2017-01" db="EMBL/GenBank/DDBJ databases">
        <authorList>
            <person name="Mah S.A."/>
            <person name="Swanson W.J."/>
            <person name="Moy G.W."/>
            <person name="Vacquier V.D."/>
        </authorList>
    </citation>
    <scope>NUCLEOTIDE SEQUENCE [LARGE SCALE GENOMIC DNA]</scope>
    <source>
        <strain evidence="6">ID-206-W2</strain>
    </source>
</reference>
<dbReference type="AlphaFoldDB" id="A0A1R1XV61"/>
<dbReference type="Proteomes" id="UP000187429">
    <property type="component" value="Unassembled WGS sequence"/>
</dbReference>
<feature type="compositionally biased region" description="Low complexity" evidence="5">
    <location>
        <begin position="41"/>
        <end position="59"/>
    </location>
</feature>
<dbReference type="EMBL" id="LSSM01003251">
    <property type="protein sequence ID" value="OMJ18531.1"/>
    <property type="molecule type" value="Genomic_DNA"/>
</dbReference>
<dbReference type="FunFam" id="1.10.287.3980:FF:000001">
    <property type="entry name" value="Mitochondrial ribosomal protein L34"/>
    <property type="match status" value="1"/>
</dbReference>
<evidence type="ECO:0000256" key="4">
    <source>
        <dbReference type="ARBA" id="ARBA00035274"/>
    </source>
</evidence>
<keyword evidence="8" id="KW-1185">Reference proteome</keyword>
<evidence type="ECO:0000256" key="5">
    <source>
        <dbReference type="SAM" id="MobiDB-lite"/>
    </source>
</evidence>
<organism evidence="6 8">
    <name type="scientific">Smittium culicis</name>
    <dbReference type="NCBI Taxonomy" id="133412"/>
    <lineage>
        <taxon>Eukaryota</taxon>
        <taxon>Fungi</taxon>
        <taxon>Fungi incertae sedis</taxon>
        <taxon>Zoopagomycota</taxon>
        <taxon>Kickxellomycotina</taxon>
        <taxon>Harpellomycetes</taxon>
        <taxon>Harpellales</taxon>
        <taxon>Legeriomycetaceae</taxon>
        <taxon>Smittium</taxon>
    </lineage>
</organism>
<dbReference type="EMBL" id="LSSM01000170">
    <property type="protein sequence ID" value="OMJ29814.1"/>
    <property type="molecule type" value="Genomic_DNA"/>
</dbReference>
<evidence type="ECO:0000313" key="7">
    <source>
        <dbReference type="EMBL" id="OMJ29814.1"/>
    </source>
</evidence>
<sequence>MFSILRTKALPQAAGRISSVLSSGASRSLFTVTRLSILPKSSSNSSSAANPQSAAPQSVASNPLLSSISSFNPLTKLFNFDQVRFTTYGQEYQPSQIKRKRKHGFLRRLRTKNGRKVLQRRMLKGRRFLSH</sequence>
<dbReference type="HAMAP" id="MF_00391">
    <property type="entry name" value="Ribosomal_bL34"/>
    <property type="match status" value="1"/>
</dbReference>
<dbReference type="Gene3D" id="1.10.287.3980">
    <property type="match status" value="1"/>
</dbReference>
<dbReference type="InterPro" id="IPR000271">
    <property type="entry name" value="Ribosomal_bL34"/>
</dbReference>
<dbReference type="GO" id="GO:0005762">
    <property type="term" value="C:mitochondrial large ribosomal subunit"/>
    <property type="evidence" value="ECO:0007669"/>
    <property type="project" value="TreeGrafter"/>
</dbReference>
<protein>
    <recommendedName>
        <fullName evidence="4">Large ribosomal subunit protein bL34m</fullName>
    </recommendedName>
</protein>
<reference evidence="8" key="2">
    <citation type="submission" date="2017-01" db="EMBL/GenBank/DDBJ databases">
        <authorList>
            <person name="Wang Y."/>
            <person name="White M."/>
            <person name="Kvist S."/>
            <person name="Moncalvo J.-M."/>
        </authorList>
    </citation>
    <scope>NUCLEOTIDE SEQUENCE [LARGE SCALE GENOMIC DNA]</scope>
    <source>
        <strain evidence="8">ID-206-W2</strain>
    </source>
</reference>
<evidence type="ECO:0000256" key="1">
    <source>
        <dbReference type="ARBA" id="ARBA00010111"/>
    </source>
</evidence>
<evidence type="ECO:0000256" key="3">
    <source>
        <dbReference type="ARBA" id="ARBA00023274"/>
    </source>
</evidence>
<feature type="region of interest" description="Disordered" evidence="5">
    <location>
        <begin position="40"/>
        <end position="59"/>
    </location>
</feature>
<dbReference type="Pfam" id="PF00468">
    <property type="entry name" value="Ribosomal_L34"/>
    <property type="match status" value="1"/>
</dbReference>
<accession>A0A1R1XV61</accession>
<evidence type="ECO:0000313" key="8">
    <source>
        <dbReference type="Proteomes" id="UP000187429"/>
    </source>
</evidence>
<dbReference type="PANTHER" id="PTHR14503:SF4">
    <property type="entry name" value="LARGE RIBOSOMAL SUBUNIT PROTEIN BL34M"/>
    <property type="match status" value="1"/>
</dbReference>
<dbReference type="GO" id="GO:0006412">
    <property type="term" value="P:translation"/>
    <property type="evidence" value="ECO:0007669"/>
    <property type="project" value="InterPro"/>
</dbReference>
<comment type="caution">
    <text evidence="6">The sequence shown here is derived from an EMBL/GenBank/DDBJ whole genome shotgun (WGS) entry which is preliminary data.</text>
</comment>
<keyword evidence="3" id="KW-0687">Ribonucleoprotein</keyword>
<gene>
    <name evidence="7" type="ORF">AYI69_g665</name>
    <name evidence="6" type="ORF">AYI69_g6973</name>
</gene>
<dbReference type="GO" id="GO:0003735">
    <property type="term" value="F:structural constituent of ribosome"/>
    <property type="evidence" value="ECO:0007669"/>
    <property type="project" value="InterPro"/>
</dbReference>
<proteinExistence type="inferred from homology"/>
<dbReference type="PANTHER" id="PTHR14503">
    <property type="entry name" value="MITOCHONDRIAL RIBOSOMAL PROTEIN 34 FAMILY MEMBER"/>
    <property type="match status" value="1"/>
</dbReference>